<dbReference type="SUPFAM" id="SSF53474">
    <property type="entry name" value="alpha/beta-Hydrolases"/>
    <property type="match status" value="1"/>
</dbReference>
<dbReference type="Pfam" id="PF20434">
    <property type="entry name" value="BD-FAE"/>
    <property type="match status" value="1"/>
</dbReference>
<dbReference type="AlphaFoldDB" id="A0A0B8R2H5"/>
<comment type="caution">
    <text evidence="3">The sequence shown here is derived from an EMBL/GenBank/DDBJ whole genome shotgun (WGS) entry which is preliminary data.</text>
</comment>
<accession>A0A0B8R2H5</accession>
<evidence type="ECO:0000313" key="4">
    <source>
        <dbReference type="Proteomes" id="UP000031847"/>
    </source>
</evidence>
<dbReference type="GO" id="GO:0016787">
    <property type="term" value="F:hydrolase activity"/>
    <property type="evidence" value="ECO:0007669"/>
    <property type="project" value="UniProtKB-KW"/>
</dbReference>
<protein>
    <submittedName>
        <fullName evidence="3">Esterase/lipase</fullName>
    </submittedName>
</protein>
<keyword evidence="1" id="KW-0378">Hydrolase</keyword>
<gene>
    <name evidence="3" type="ORF">JCM5805K_2497</name>
</gene>
<reference evidence="3 4" key="1">
    <citation type="submission" date="2015-01" db="EMBL/GenBank/DDBJ databases">
        <title>Lactococcus lactis subsp.lactis JCM 5805 whole genome shotgun sequence.</title>
        <authorList>
            <person name="Fujii T."/>
            <person name="Tomita Y."/>
            <person name="Ikushima S."/>
            <person name="Fujiwara D."/>
        </authorList>
    </citation>
    <scope>NUCLEOTIDE SEQUENCE [LARGE SCALE GENOMIC DNA]</scope>
    <source>
        <strain evidence="3 4">JCM 5805</strain>
    </source>
</reference>
<name>A0A0B8R2H5_LACLL</name>
<dbReference type="InterPro" id="IPR050300">
    <property type="entry name" value="GDXG_lipolytic_enzyme"/>
</dbReference>
<dbReference type="Gene3D" id="3.40.50.1820">
    <property type="entry name" value="alpha/beta hydrolase"/>
    <property type="match status" value="1"/>
</dbReference>
<dbReference type="EMBL" id="BBSI01000040">
    <property type="protein sequence ID" value="GAM81373.1"/>
    <property type="molecule type" value="Genomic_DNA"/>
</dbReference>
<evidence type="ECO:0000259" key="2">
    <source>
        <dbReference type="Pfam" id="PF20434"/>
    </source>
</evidence>
<organism evidence="3 4">
    <name type="scientific">Lactococcus lactis subsp. lactis</name>
    <name type="common">Streptococcus lactis</name>
    <dbReference type="NCBI Taxonomy" id="1360"/>
    <lineage>
        <taxon>Bacteria</taxon>
        <taxon>Bacillati</taxon>
        <taxon>Bacillota</taxon>
        <taxon>Bacilli</taxon>
        <taxon>Lactobacillales</taxon>
        <taxon>Streptococcaceae</taxon>
        <taxon>Lactococcus</taxon>
    </lineage>
</organism>
<dbReference type="PANTHER" id="PTHR48081:SF6">
    <property type="entry name" value="PEPTIDASE S9 PROLYL OLIGOPEPTIDASE CATALYTIC DOMAIN-CONTAINING PROTEIN"/>
    <property type="match status" value="1"/>
</dbReference>
<dbReference type="InterPro" id="IPR029058">
    <property type="entry name" value="AB_hydrolase_fold"/>
</dbReference>
<dbReference type="Proteomes" id="UP000031847">
    <property type="component" value="Unassembled WGS sequence"/>
</dbReference>
<evidence type="ECO:0000256" key="1">
    <source>
        <dbReference type="ARBA" id="ARBA00022801"/>
    </source>
</evidence>
<proteinExistence type="predicted"/>
<sequence length="268" mass="30802">MIFLSTLFWYNELMNKSTFSLNDTAWVDFYQLQNPRQNENYTFPAIIICPGGGYQHISQRESDPLALAFLAKGYQVLLLNYTVMNKGTNYNFLSQNLEEVQAVFSLIHQNHKEWQINPEQVFLLGCSAGGHLAAWYGNSEQIHRPKGVILCYPVTSFTFGWPSDLSHFNFEIENISEYNISEKVTSSTPPTFIWHTADDEGVPIYNSLKYCDRLSKHQVPFEAHFFESGPHGVSLANRTTAPSDAYCLPSVHRWISWASDWLERQIKN</sequence>
<feature type="domain" description="BD-FAE-like" evidence="2">
    <location>
        <begin position="34"/>
        <end position="141"/>
    </location>
</feature>
<dbReference type="PANTHER" id="PTHR48081">
    <property type="entry name" value="AB HYDROLASE SUPERFAMILY PROTEIN C4A8.06C"/>
    <property type="match status" value="1"/>
</dbReference>
<evidence type="ECO:0000313" key="3">
    <source>
        <dbReference type="EMBL" id="GAM81373.1"/>
    </source>
</evidence>
<dbReference type="InterPro" id="IPR049492">
    <property type="entry name" value="BD-FAE-like_dom"/>
</dbReference>